<dbReference type="AlphaFoldDB" id="A0A136PZ91"/>
<evidence type="ECO:0000313" key="3">
    <source>
        <dbReference type="EMBL" id="KXK63687.1"/>
    </source>
</evidence>
<sequence length="223" mass="23751">MVVATQGSRMVTVPTAWFWGVAGLLVVLILMVVSLLVMVVSRGSDGPAQPVVAGESPSPSSSPSPSPSPSVELQTPEPETPMPSAEPSPSTAASASGPTVPPATEVSVQYQGPFVLDSYYKDLDLVPPARRSLTAGGELWYGRYKGFNADEDASIAVWNERSVPTYEDCRHVATAAGIETVDTHDLEEGQTVCVLTDEGRIARLKLVNKGFDEWGFDATVWDN</sequence>
<keyword evidence="4" id="KW-1185">Reference proteome</keyword>
<organism evidence="3 4">
    <name type="scientific">Micromonospora rosaria</name>
    <dbReference type="NCBI Taxonomy" id="47874"/>
    <lineage>
        <taxon>Bacteria</taxon>
        <taxon>Bacillati</taxon>
        <taxon>Actinomycetota</taxon>
        <taxon>Actinomycetes</taxon>
        <taxon>Micromonosporales</taxon>
        <taxon>Micromonosporaceae</taxon>
        <taxon>Micromonospora</taxon>
    </lineage>
</organism>
<feature type="transmembrane region" description="Helical" evidence="2">
    <location>
        <begin position="16"/>
        <end position="40"/>
    </location>
</feature>
<proteinExistence type="predicted"/>
<feature type="compositionally biased region" description="Low complexity" evidence="1">
    <location>
        <begin position="87"/>
        <end position="104"/>
    </location>
</feature>
<gene>
    <name evidence="3" type="ORF">AWW66_01615</name>
</gene>
<comment type="caution">
    <text evidence="3">The sequence shown here is derived from an EMBL/GenBank/DDBJ whole genome shotgun (WGS) entry which is preliminary data.</text>
</comment>
<evidence type="ECO:0000256" key="2">
    <source>
        <dbReference type="SAM" id="Phobius"/>
    </source>
</evidence>
<feature type="region of interest" description="Disordered" evidence="1">
    <location>
        <begin position="46"/>
        <end position="104"/>
    </location>
</feature>
<evidence type="ECO:0000256" key="1">
    <source>
        <dbReference type="SAM" id="MobiDB-lite"/>
    </source>
</evidence>
<dbReference type="EMBL" id="LRQV01000003">
    <property type="protein sequence ID" value="KXK63687.1"/>
    <property type="molecule type" value="Genomic_DNA"/>
</dbReference>
<protein>
    <submittedName>
        <fullName evidence="3">Uncharacterized protein</fullName>
    </submittedName>
</protein>
<evidence type="ECO:0000313" key="4">
    <source>
        <dbReference type="Proteomes" id="UP000070620"/>
    </source>
</evidence>
<name>A0A136PZ91_9ACTN</name>
<reference evidence="3 4" key="1">
    <citation type="submission" date="2016-01" db="EMBL/GenBank/DDBJ databases">
        <title>Whole genome sequence and analysis of Micromonospora rosaria DSM 803, which can produce antibacterial substance rosamicin.</title>
        <authorList>
            <person name="Yang H."/>
            <person name="He X."/>
            <person name="Zhu D."/>
        </authorList>
    </citation>
    <scope>NUCLEOTIDE SEQUENCE [LARGE SCALE GENOMIC DNA]</scope>
    <source>
        <strain evidence="3 4">DSM 803</strain>
    </source>
</reference>
<accession>A0A136PZ91</accession>
<dbReference type="Proteomes" id="UP000070620">
    <property type="component" value="Unassembled WGS sequence"/>
</dbReference>
<keyword evidence="2" id="KW-1133">Transmembrane helix</keyword>
<keyword evidence="2" id="KW-0812">Transmembrane</keyword>
<keyword evidence="2" id="KW-0472">Membrane</keyword>